<dbReference type="GO" id="GO:0016491">
    <property type="term" value="F:oxidoreductase activity"/>
    <property type="evidence" value="ECO:0007669"/>
    <property type="project" value="InterPro"/>
</dbReference>
<dbReference type="AlphaFoldDB" id="A0A1W6SRN4"/>
<reference evidence="2 3" key="1">
    <citation type="journal article" date="2015" name="Int. J. Syst. Evol. Microbiol.">
        <title>Nitrosospira lacus sp. nov., a psychrotolerant, ammonia-oxidizing bacterium from sandy lake sediment.</title>
        <authorList>
            <person name="Urakawa H."/>
            <person name="Garcia J.C."/>
            <person name="Nielsen J.L."/>
            <person name="Le V.Q."/>
            <person name="Kozlowski J.A."/>
            <person name="Stein L.Y."/>
            <person name="Lim C.K."/>
            <person name="Pommerening-Roser A."/>
            <person name="Martens-Habbena W."/>
            <person name="Stahl D.A."/>
            <person name="Klotz M.G."/>
        </authorList>
    </citation>
    <scope>NUCLEOTIDE SEQUENCE [LARGE SCALE GENOMIC DNA]</scope>
    <source>
        <strain evidence="2 3">APG3</strain>
    </source>
</reference>
<dbReference type="PANTHER" id="PTHR43513">
    <property type="entry name" value="DIHYDROOROTATE DEHYDROGENASE B (NAD(+)), ELECTRON TRANSFER SUBUNIT"/>
    <property type="match status" value="1"/>
</dbReference>
<dbReference type="OrthoDB" id="9803192at2"/>
<dbReference type="InterPro" id="IPR017927">
    <property type="entry name" value="FAD-bd_FR_type"/>
</dbReference>
<sequence>MTTSLQSALHLEPATAAFPALGFDMVFADLYRRDGLVRLDQAFLDFLHEGEAGLRVRLDLARANPDSLDRKEEAALLIEVAPWMEDFIARLFGIEKEVSALAARHHQLAPLYACKRQFVQRRAMNKVSEAEAVAVDGIALEEKLAAEFGKPFSELVFATQVTEWLLDENTNEERLGDALLYAAWALKTAAGRERNQGGILFKAPAKLDYLHLLLTDADTTAGYTVHRLHHIRRREGFALTDVGTDLVGALDEANYCIWCHEQGKDSCSKGLKEKPKAPGETPSFKKSQLGVLLAGCPLEERISEFHKLKTQGLAISGLGMIVVDNPMCAGTGHRICNDCMKSCIYQKQEPVDIPQAETRTLKDVLELPWGFEIYSLLTRWNALNLRRPVPKAPTGRKVLVVGMGPAGYTLAHHLMNDGHTVVGIDGLKIEPLDPELSGVNSQGEHVSFNAIRDAGELEENLDERMPGGFGGVAEYGITVRWNKNFLKLIRLLLERREEFALFGGVRFGGTLTADDALAMGFDHVALAAGAGRPTVLDMPNGLARGVRAASDFLMALQLSGAAQTNSVANMQLRLPVVVIGGGLTAIDTATEALAYYPVQVEKFLRRYEILTAVQGEAAIRGAWDEEEREIAEEFLSHARAIRAERKTAEKEERAPRVLELLQSWGGATIAYRKRLIDSPSYTLNHEEVEKALEEGIWFAEGLTPVRVEADKWEHARSVKFSVQVLDETGSWQETGQAELPASAVLVAAGTQPNTVLAREDEKNFKLNGRYFAACDENGDPVSPPRGNPKPDTSMVLLSRCDDGRFISFFGDLHPSYSGNVVKAMSSAKQGYPVVSRMLGRVAPASTKPTSLFFAEMNRRLRATVHKVERLTPNIIEVVVHAPMAVERFHPGQFYRFQNFATLATTVGDTKLAMEGIALTGASVDVPHGLVSLIALEMGGSADLCAKLNPGDPVVLMGPTGTPTEILPEETVVLVGGGLGNAVLFSIGAAARAAGSKILYFAGYKKLIDRYKVAEIEAAADIVIWCCDEAPGFTPSRPDDFSYVGNIVDAMAAYGSGALGPQKILLSDADRIIAIGSDRMMAAVGAARHNKLRPYLKTDHYAIGSINSPMQCMMKEICAQCLQPHKDPETGEITYVFSCFNQDQPLDQVDFGGLASRLRQNSVQEKLTTRWISHCLKEASQAGT</sequence>
<organism evidence="2 3">
    <name type="scientific">Nitrosospira lacus</name>
    <dbReference type="NCBI Taxonomy" id="1288494"/>
    <lineage>
        <taxon>Bacteria</taxon>
        <taxon>Pseudomonadati</taxon>
        <taxon>Pseudomonadota</taxon>
        <taxon>Betaproteobacteria</taxon>
        <taxon>Nitrosomonadales</taxon>
        <taxon>Nitrosomonadaceae</taxon>
        <taxon>Nitrosospira</taxon>
    </lineage>
</organism>
<evidence type="ECO:0000313" key="2">
    <source>
        <dbReference type="EMBL" id="ARO88474.1"/>
    </source>
</evidence>
<dbReference type="InterPro" id="IPR023753">
    <property type="entry name" value="FAD/NAD-binding_dom"/>
</dbReference>
<dbReference type="InterPro" id="IPR050353">
    <property type="entry name" value="PyrK_electron_transfer"/>
</dbReference>
<keyword evidence="3" id="KW-1185">Reference proteome</keyword>
<dbReference type="Gene3D" id="3.40.50.80">
    <property type="entry name" value="Nucleotide-binding domain of ferredoxin-NADP reductase (FNR) module"/>
    <property type="match status" value="1"/>
</dbReference>
<dbReference type="InterPro" id="IPR036188">
    <property type="entry name" value="FAD/NAD-bd_sf"/>
</dbReference>
<dbReference type="Gene3D" id="3.50.50.60">
    <property type="entry name" value="FAD/NAD(P)-binding domain"/>
    <property type="match status" value="3"/>
</dbReference>
<dbReference type="Pfam" id="PF07992">
    <property type="entry name" value="Pyr_redox_2"/>
    <property type="match status" value="1"/>
</dbReference>
<evidence type="ECO:0000313" key="3">
    <source>
        <dbReference type="Proteomes" id="UP000012179"/>
    </source>
</evidence>
<dbReference type="eggNOG" id="COG0493">
    <property type="taxonomic scope" value="Bacteria"/>
</dbReference>
<dbReference type="RefSeq" id="WP_004179229.1">
    <property type="nucleotide sequence ID" value="NZ_CP021106.3"/>
</dbReference>
<evidence type="ECO:0000259" key="1">
    <source>
        <dbReference type="PROSITE" id="PS51384"/>
    </source>
</evidence>
<dbReference type="SUPFAM" id="SSF52343">
    <property type="entry name" value="Ferredoxin reductase-like, C-terminal NADP-linked domain"/>
    <property type="match status" value="1"/>
</dbReference>
<dbReference type="Proteomes" id="UP000012179">
    <property type="component" value="Chromosome"/>
</dbReference>
<protein>
    <submittedName>
        <fullName evidence="2">Pyridine nucleotide-disulfide oxidoreductase</fullName>
    </submittedName>
</protein>
<proteinExistence type="predicted"/>
<dbReference type="GO" id="GO:0051536">
    <property type="term" value="F:iron-sulfur cluster binding"/>
    <property type="evidence" value="ECO:0007669"/>
    <property type="project" value="InterPro"/>
</dbReference>
<dbReference type="InterPro" id="IPR017938">
    <property type="entry name" value="Riboflavin_synthase-like_b-brl"/>
</dbReference>
<accession>A0A1W6SRN4</accession>
<dbReference type="PROSITE" id="PS51384">
    <property type="entry name" value="FAD_FR"/>
    <property type="match status" value="1"/>
</dbReference>
<dbReference type="KEGG" id="nlc:EBAPG3_012230"/>
<dbReference type="PANTHER" id="PTHR43513:SF3">
    <property type="entry name" value="DIHYDROOROTATE DEHYDROGENASE B (NAD(+)), ELECTRON TRANSFER SUBUNIT-RELATED"/>
    <property type="match status" value="1"/>
</dbReference>
<dbReference type="CDD" id="cd06192">
    <property type="entry name" value="DHOD_e_trans_like"/>
    <property type="match status" value="1"/>
</dbReference>
<dbReference type="EMBL" id="CP021106">
    <property type="protein sequence ID" value="ARO88474.1"/>
    <property type="molecule type" value="Genomic_DNA"/>
</dbReference>
<dbReference type="PRINTS" id="PR00368">
    <property type="entry name" value="FADPNR"/>
</dbReference>
<name>A0A1W6SRN4_9PROT</name>
<dbReference type="eggNOG" id="COG0543">
    <property type="taxonomic scope" value="Bacteria"/>
</dbReference>
<dbReference type="InterPro" id="IPR039261">
    <property type="entry name" value="FNR_nucleotide-bd"/>
</dbReference>
<dbReference type="SUPFAM" id="SSF51905">
    <property type="entry name" value="FAD/NAD(P)-binding domain"/>
    <property type="match status" value="1"/>
</dbReference>
<dbReference type="Gene3D" id="2.40.30.10">
    <property type="entry name" value="Translation factors"/>
    <property type="match status" value="1"/>
</dbReference>
<dbReference type="InterPro" id="IPR009051">
    <property type="entry name" value="Helical_ferredxn"/>
</dbReference>
<dbReference type="SUPFAM" id="SSF63380">
    <property type="entry name" value="Riboflavin synthase domain-like"/>
    <property type="match status" value="1"/>
</dbReference>
<dbReference type="Gene3D" id="1.10.1060.10">
    <property type="entry name" value="Alpha-helical ferredoxin"/>
    <property type="match status" value="1"/>
</dbReference>
<feature type="domain" description="FAD-binding FR-type" evidence="1">
    <location>
        <begin position="857"/>
        <end position="965"/>
    </location>
</feature>
<gene>
    <name evidence="2" type="ORF">EBAPG3_012230</name>
</gene>